<evidence type="ECO:0000313" key="5">
    <source>
        <dbReference type="Proteomes" id="UP000037755"/>
    </source>
</evidence>
<dbReference type="NCBIfam" id="TIGR02608">
    <property type="entry name" value="delta_60_rpt"/>
    <property type="match status" value="3"/>
</dbReference>
<dbReference type="Gene3D" id="2.80.10.50">
    <property type="match status" value="2"/>
</dbReference>
<feature type="signal peptide" evidence="2">
    <location>
        <begin position="1"/>
        <end position="22"/>
    </location>
</feature>
<name>A0A0M8MEW8_9FLAO</name>
<dbReference type="SUPFAM" id="SSF63829">
    <property type="entry name" value="Calcium-dependent phosphotriesterase"/>
    <property type="match status" value="2"/>
</dbReference>
<dbReference type="InterPro" id="IPR013431">
    <property type="entry name" value="Delta_60_rpt"/>
</dbReference>
<dbReference type="Proteomes" id="UP000037755">
    <property type="component" value="Unassembled WGS sequence"/>
</dbReference>
<dbReference type="Pfam" id="PF17164">
    <property type="entry name" value="DUF5122"/>
    <property type="match status" value="1"/>
</dbReference>
<evidence type="ECO:0000256" key="1">
    <source>
        <dbReference type="ARBA" id="ARBA00022729"/>
    </source>
</evidence>
<dbReference type="NCBIfam" id="TIGR04183">
    <property type="entry name" value="Por_Secre_tail"/>
    <property type="match status" value="1"/>
</dbReference>
<keyword evidence="1 2" id="KW-0732">Signal</keyword>
<accession>A0A0M8MEW8</accession>
<gene>
    <name evidence="4" type="ORF">AM493_01250</name>
</gene>
<dbReference type="PANTHER" id="PTHR42754">
    <property type="entry name" value="ENDOGLUCANASE"/>
    <property type="match status" value="1"/>
</dbReference>
<dbReference type="AlphaFoldDB" id="A0A0M8MEW8"/>
<dbReference type="Pfam" id="PF18962">
    <property type="entry name" value="Por_Secre_tail"/>
    <property type="match status" value="1"/>
</dbReference>
<dbReference type="OrthoDB" id="9811934at2"/>
<dbReference type="EMBL" id="LIYD01000005">
    <property type="protein sequence ID" value="KOS04821.1"/>
    <property type="molecule type" value="Genomic_DNA"/>
</dbReference>
<keyword evidence="5" id="KW-1185">Reference proteome</keyword>
<evidence type="ECO:0000313" key="4">
    <source>
        <dbReference type="EMBL" id="KOS04821.1"/>
    </source>
</evidence>
<dbReference type="PATRIC" id="fig|1202724.3.peg.253"/>
<comment type="caution">
    <text evidence="4">The sequence shown here is derived from an EMBL/GenBank/DDBJ whole genome shotgun (WGS) entry which is preliminary data.</text>
</comment>
<dbReference type="SUPFAM" id="SSF50998">
    <property type="entry name" value="Quinoprotein alcohol dehydrogenase-like"/>
    <property type="match status" value="1"/>
</dbReference>
<reference evidence="4 5" key="1">
    <citation type="submission" date="2015-08" db="EMBL/GenBank/DDBJ databases">
        <title>Whole genome sequence of Flavobacterium akiainvivens IK-1T, from decaying Wikstroemia oahuensis, an endemic Hawaiian shrub.</title>
        <authorList>
            <person name="Wan X."/>
            <person name="Hou S."/>
            <person name="Saito J."/>
            <person name="Donachie S."/>
        </authorList>
    </citation>
    <scope>NUCLEOTIDE SEQUENCE [LARGE SCALE GENOMIC DNA]</scope>
    <source>
        <strain evidence="4 5">IK-1</strain>
    </source>
</reference>
<protein>
    <recommendedName>
        <fullName evidence="3">Secretion system C-terminal sorting domain-containing protein</fullName>
    </recommendedName>
</protein>
<dbReference type="InterPro" id="IPR026444">
    <property type="entry name" value="Secre_tail"/>
</dbReference>
<dbReference type="PANTHER" id="PTHR42754:SF1">
    <property type="entry name" value="LIPOPROTEIN"/>
    <property type="match status" value="1"/>
</dbReference>
<evidence type="ECO:0000259" key="3">
    <source>
        <dbReference type="Pfam" id="PF18962"/>
    </source>
</evidence>
<sequence>MKFTTKHIFGLLAVAAFPLVSAAQSGLESQPGYEVSKTGGAVASLMKWKAFKPNYSKAPVTSPQQKMLQQMGIQTPQYTTLSNNYEFYGGEAYKGNNVPYASVTDGAGNTYITGGSTNEDHPAGDFFTMKVSPGGEILWEEREPAAMYAVEYGMNIAFDNSGNIIASGLKWNGNDMDIRVIKYSPDGTKLWDTTFDNGAEGIEVPNSMAIGADGSVYIAGIAWSGNSVDYITLKYNSSGAEQWHHTENPAGDDTWNEATAIAVDAGNNVIVTGYSPNENGWLNYHTIKYNPQGTKLWEQAYNYESTDPDNVADVTNSVPRAVITDADGNIYVTGTFDTFINRIGTIKYNAAGEQQWVETYKSGTEVTLGWRIGLNNNTLYVAGSHLGGFADDGTVLISYDTDGTQNWVEETTNLIETANARLAFDAEGNIVVSAGGMTPGAEEWEQDMAARAYKYTPEGDLLGQAAFVISTATGTASMGEMAGTGVDNEGNVYFTVNSFYSESGPVFETVKSGFGTTAPVTDWSATYTNLGSPGASMLNSFADGNGNTFSTGSYYTFSDNMLNANYFIVKHDSEGNIDWNVAFNAENGNPAEGIIGSTDANGNAYVCLLPGFEAYPPQLKVIKLSPEGTQLWSAQIELYNPTVYVLAPQADGSVFLGGTALENEDSADPSFVGIKLKGDGSQQWKTFMPGISGNNIYQISAGKVDSDGRLILAGSHGSGTFMAQVVNLTAVQFNADGTPGWIASVPVEGGSSRGTDLYIAADNSLYINGYTQNSTTFYEDIITAKISATGEVLWSDTFGESERNERSYTVKPFSNGDIVVVGYSLADNGDIHNTLVKYTADGELLWDFASENMRYYNDFHIDGSDVCYIMNQAIVDPFPHKIFNMPFPIASLVTVDSNGENSNEAFFVGPEYAEFYGERLVPHPDNRLLLAGSVSNQAFYQGTYFFETEHDGTLGLPGELTPDTQHNILGQNYPNPVREVTSIPFTLVNGGKAALRLYNAQGRYIREIANDIYASGSNTITFDTKGLAPGIYFYQIEYNGFKQARKMVIK</sequence>
<feature type="domain" description="Secretion system C-terminal sorting" evidence="3">
    <location>
        <begin position="973"/>
        <end position="1049"/>
    </location>
</feature>
<organism evidence="4 5">
    <name type="scientific">Flavobacterium akiainvivens</name>
    <dbReference type="NCBI Taxonomy" id="1202724"/>
    <lineage>
        <taxon>Bacteria</taxon>
        <taxon>Pseudomonadati</taxon>
        <taxon>Bacteroidota</taxon>
        <taxon>Flavobacteriia</taxon>
        <taxon>Flavobacteriales</taxon>
        <taxon>Flavobacteriaceae</taxon>
        <taxon>Flavobacterium</taxon>
    </lineage>
</organism>
<feature type="chain" id="PRO_5005818290" description="Secretion system C-terminal sorting domain-containing protein" evidence="2">
    <location>
        <begin position="23"/>
        <end position="1050"/>
    </location>
</feature>
<evidence type="ECO:0000256" key="2">
    <source>
        <dbReference type="SAM" id="SignalP"/>
    </source>
</evidence>
<dbReference type="InterPro" id="IPR011047">
    <property type="entry name" value="Quinoprotein_ADH-like_sf"/>
</dbReference>
<dbReference type="RefSeq" id="WP_054405865.1">
    <property type="nucleotide sequence ID" value="NZ_FOYA01000004.1"/>
</dbReference>
<proteinExistence type="predicted"/>
<dbReference type="STRING" id="1202724.AM493_01250"/>